<dbReference type="OrthoDB" id="9786910at2"/>
<feature type="transmembrane region" description="Helical" evidence="9">
    <location>
        <begin position="132"/>
        <end position="151"/>
    </location>
</feature>
<feature type="transmembrane region" description="Helical" evidence="9">
    <location>
        <begin position="49"/>
        <end position="69"/>
    </location>
</feature>
<dbReference type="InterPro" id="IPR000412">
    <property type="entry name" value="ABC_2_transport"/>
</dbReference>
<feature type="transmembrane region" description="Helical" evidence="9">
    <location>
        <begin position="81"/>
        <end position="112"/>
    </location>
</feature>
<keyword evidence="3 9" id="KW-0813">Transport</keyword>
<dbReference type="GO" id="GO:0015920">
    <property type="term" value="P:lipopolysaccharide transport"/>
    <property type="evidence" value="ECO:0007669"/>
    <property type="project" value="TreeGrafter"/>
</dbReference>
<feature type="transmembrane region" description="Helical" evidence="9">
    <location>
        <begin position="192"/>
        <end position="210"/>
    </location>
</feature>
<dbReference type="KEGG" id="rpc:RPC_4189"/>
<dbReference type="InterPro" id="IPR047817">
    <property type="entry name" value="ABC2_TM_bact-type"/>
</dbReference>
<feature type="transmembrane region" description="Helical" evidence="9">
    <location>
        <begin position="244"/>
        <end position="265"/>
    </location>
</feature>
<name>Q20YS3_RHOPB</name>
<dbReference type="PROSITE" id="PS51012">
    <property type="entry name" value="ABC_TM2"/>
    <property type="match status" value="1"/>
</dbReference>
<dbReference type="PRINTS" id="PR00164">
    <property type="entry name" value="ABC2TRNSPORT"/>
</dbReference>
<dbReference type="AlphaFoldDB" id="Q20YS3"/>
<feature type="transmembrane region" description="Helical" evidence="9">
    <location>
        <begin position="157"/>
        <end position="180"/>
    </location>
</feature>
<evidence type="ECO:0000256" key="1">
    <source>
        <dbReference type="ARBA" id="ARBA00004429"/>
    </source>
</evidence>
<dbReference type="GO" id="GO:0140359">
    <property type="term" value="F:ABC-type transporter activity"/>
    <property type="evidence" value="ECO:0007669"/>
    <property type="project" value="InterPro"/>
</dbReference>
<comment type="similarity">
    <text evidence="2 9">Belongs to the ABC-2 integral membrane protein family.</text>
</comment>
<proteinExistence type="inferred from homology"/>
<evidence type="ECO:0000256" key="7">
    <source>
        <dbReference type="ARBA" id="ARBA00022989"/>
    </source>
</evidence>
<keyword evidence="6 9" id="KW-0812">Transmembrane</keyword>
<dbReference type="PANTHER" id="PTHR30413">
    <property type="entry name" value="INNER MEMBRANE TRANSPORT PERMEASE"/>
    <property type="match status" value="1"/>
</dbReference>
<evidence type="ECO:0000256" key="5">
    <source>
        <dbReference type="ARBA" id="ARBA00022519"/>
    </source>
</evidence>
<dbReference type="HOGENOM" id="CLU_060703_1_1_5"/>
<sequence>MQRTEIAMSSSEIAVLRPKRSTRFSTWHYFDLVITLAHKEVKVRYKNNVLGYLWSLANPLASALVFYFAMQVVFKSSIPNYPLFLIIGLFAWQWFNNYLIGACSVFLANGSLIKKSVFPRSVLPIALNIQDAFHFVMSLPITFCFMYFYHIPIGSSVIVGVLLLIPAQFLFLLGIGLAASSINLFFRDMERIIAIVLSMMMYLSPVLFPIEKVPAPYNHWMSFNPMTPLIEAWRGVLLKNEVQWGNIELCYIYAAIALVIGSLIYRKLSPGFAEVI</sequence>
<evidence type="ECO:0000259" key="10">
    <source>
        <dbReference type="PROSITE" id="PS51012"/>
    </source>
</evidence>
<evidence type="ECO:0000256" key="4">
    <source>
        <dbReference type="ARBA" id="ARBA00022475"/>
    </source>
</evidence>
<evidence type="ECO:0000313" key="11">
    <source>
        <dbReference type="EMBL" id="ABD89713.1"/>
    </source>
</evidence>
<organism evidence="11">
    <name type="scientific">Rhodopseudomonas palustris (strain BisB18)</name>
    <dbReference type="NCBI Taxonomy" id="316056"/>
    <lineage>
        <taxon>Bacteria</taxon>
        <taxon>Pseudomonadati</taxon>
        <taxon>Pseudomonadota</taxon>
        <taxon>Alphaproteobacteria</taxon>
        <taxon>Hyphomicrobiales</taxon>
        <taxon>Nitrobacteraceae</taxon>
        <taxon>Rhodopseudomonas</taxon>
    </lineage>
</organism>
<keyword evidence="8 9" id="KW-0472">Membrane</keyword>
<dbReference type="eggNOG" id="COG1682">
    <property type="taxonomic scope" value="Bacteria"/>
</dbReference>
<protein>
    <recommendedName>
        <fullName evidence="9">Transport permease protein</fullName>
    </recommendedName>
</protein>
<reference evidence="11" key="1">
    <citation type="submission" date="2006-03" db="EMBL/GenBank/DDBJ databases">
        <title>Complete sequence of Rhodopseudomonas palustris BisB18.</title>
        <authorList>
            <consortium name="US DOE Joint Genome Institute"/>
            <person name="Copeland A."/>
            <person name="Lucas S."/>
            <person name="Lapidus A."/>
            <person name="Barry K."/>
            <person name="Detter J.C."/>
            <person name="Glavina del Rio T."/>
            <person name="Hammon N."/>
            <person name="Israni S."/>
            <person name="Dalin E."/>
            <person name="Tice H."/>
            <person name="Pitluck S."/>
            <person name="Chain P."/>
            <person name="Malfatti S."/>
            <person name="Shin M."/>
            <person name="Vergez L."/>
            <person name="Schmutz J."/>
            <person name="Larimer F."/>
            <person name="Land M."/>
            <person name="Hauser L."/>
            <person name="Pelletier D.A."/>
            <person name="Kyrpides N."/>
            <person name="Anderson I."/>
            <person name="Oda Y."/>
            <person name="Harwood C.S."/>
            <person name="Richardson P."/>
        </authorList>
    </citation>
    <scope>NUCLEOTIDE SEQUENCE [LARGE SCALE GENOMIC DNA]</scope>
    <source>
        <strain evidence="11">BisB18</strain>
    </source>
</reference>
<dbReference type="EMBL" id="CP000301">
    <property type="protein sequence ID" value="ABD89713.1"/>
    <property type="molecule type" value="Genomic_DNA"/>
</dbReference>
<dbReference type="Pfam" id="PF01061">
    <property type="entry name" value="ABC2_membrane"/>
    <property type="match status" value="1"/>
</dbReference>
<evidence type="ECO:0000256" key="6">
    <source>
        <dbReference type="ARBA" id="ARBA00022692"/>
    </source>
</evidence>
<evidence type="ECO:0000256" key="8">
    <source>
        <dbReference type="ARBA" id="ARBA00023136"/>
    </source>
</evidence>
<keyword evidence="5" id="KW-0997">Cell inner membrane</keyword>
<evidence type="ECO:0000256" key="9">
    <source>
        <dbReference type="RuleBase" id="RU361157"/>
    </source>
</evidence>
<evidence type="ECO:0000256" key="2">
    <source>
        <dbReference type="ARBA" id="ARBA00007783"/>
    </source>
</evidence>
<keyword evidence="4 9" id="KW-1003">Cell membrane</keyword>
<accession>Q20YS3</accession>
<keyword evidence="7 9" id="KW-1133">Transmembrane helix</keyword>
<dbReference type="GO" id="GO:0043190">
    <property type="term" value="C:ATP-binding cassette (ABC) transporter complex"/>
    <property type="evidence" value="ECO:0007669"/>
    <property type="project" value="InterPro"/>
</dbReference>
<feature type="domain" description="ABC transmembrane type-2" evidence="10">
    <location>
        <begin position="50"/>
        <end position="268"/>
    </location>
</feature>
<dbReference type="STRING" id="316056.RPC_4189"/>
<evidence type="ECO:0000256" key="3">
    <source>
        <dbReference type="ARBA" id="ARBA00022448"/>
    </source>
</evidence>
<gene>
    <name evidence="11" type="ordered locus">RPC_4189</name>
</gene>
<comment type="subcellular location">
    <subcellularLocation>
        <location evidence="1 9">Cell inner membrane</location>
        <topology evidence="1 9">Multi-pass membrane protein</topology>
    </subcellularLocation>
</comment>
<dbReference type="PANTHER" id="PTHR30413:SF8">
    <property type="entry name" value="TRANSPORT PERMEASE PROTEIN"/>
    <property type="match status" value="1"/>
</dbReference>
<dbReference type="InterPro" id="IPR013525">
    <property type="entry name" value="ABC2_TM"/>
</dbReference>